<dbReference type="RefSeq" id="WP_143436763.1">
    <property type="nucleotide sequence ID" value="NZ_MTSE01000057.1"/>
</dbReference>
<dbReference type="Gene3D" id="2.50.20.10">
    <property type="entry name" value="Lipoprotein localisation LolA/LolB/LppX"/>
    <property type="match status" value="1"/>
</dbReference>
<keyword evidence="3" id="KW-1185">Reference proteome</keyword>
<keyword evidence="1" id="KW-0732">Signal</keyword>
<evidence type="ECO:0000256" key="1">
    <source>
        <dbReference type="SAM" id="SignalP"/>
    </source>
</evidence>
<dbReference type="AlphaFoldDB" id="A0A2C9ZV71"/>
<sequence length="234" mass="26305">MKNLSLVMLALLTAGATEAKAQLSLDEICKKYIEKAGGVERLKNLSNVTYEQQLLSNNYEVPQKIIVVNNKAFYSENVVPGKKVVVCVVDNTGWQINPFQGSTKPKDLTSQELTLYKYQMNLNGPIYSYYYDPATKVDSLKLLGKSKVGKEDCYVINVLYKNKYSEKAYISASDFTLRRIESAYGQLQLSNYKTIGGVAFPFSKEMSSPQGSLYVQVLNIKTNQNINNSVFQRP</sequence>
<organism evidence="2 3">
    <name type="scientific">Hymenobacter crusticola</name>
    <dbReference type="NCBI Taxonomy" id="1770526"/>
    <lineage>
        <taxon>Bacteria</taxon>
        <taxon>Pseudomonadati</taxon>
        <taxon>Bacteroidota</taxon>
        <taxon>Cytophagia</taxon>
        <taxon>Cytophagales</taxon>
        <taxon>Hymenobacteraceae</taxon>
        <taxon>Hymenobacter</taxon>
    </lineage>
</organism>
<gene>
    <name evidence="2" type="ORF">BXP70_28265</name>
</gene>
<reference evidence="2 3" key="1">
    <citation type="submission" date="2017-01" db="EMBL/GenBank/DDBJ databases">
        <title>A new Hymenobacter.</title>
        <authorList>
            <person name="Liang Y."/>
            <person name="Feng F."/>
        </authorList>
    </citation>
    <scope>NUCLEOTIDE SEQUENCE [LARGE SCALE GENOMIC DNA]</scope>
    <source>
        <strain evidence="2">MIMBbqt21</strain>
    </source>
</reference>
<dbReference type="Proteomes" id="UP000194873">
    <property type="component" value="Unassembled WGS sequence"/>
</dbReference>
<evidence type="ECO:0000313" key="3">
    <source>
        <dbReference type="Proteomes" id="UP000194873"/>
    </source>
</evidence>
<feature type="signal peptide" evidence="1">
    <location>
        <begin position="1"/>
        <end position="21"/>
    </location>
</feature>
<comment type="caution">
    <text evidence="2">The sequence shown here is derived from an EMBL/GenBank/DDBJ whole genome shotgun (WGS) entry which is preliminary data.</text>
</comment>
<accession>A0A2C9ZV71</accession>
<evidence type="ECO:0000313" key="2">
    <source>
        <dbReference type="EMBL" id="OUJ68016.1"/>
    </source>
</evidence>
<protein>
    <recommendedName>
        <fullName evidence="4">Outer membrane lipoprotein-sorting protein</fullName>
    </recommendedName>
</protein>
<name>A0A2C9ZV71_9BACT</name>
<evidence type="ECO:0008006" key="4">
    <source>
        <dbReference type="Google" id="ProtNLM"/>
    </source>
</evidence>
<dbReference type="OrthoDB" id="128937at2"/>
<dbReference type="EMBL" id="MTSE01000057">
    <property type="protein sequence ID" value="OUJ68016.1"/>
    <property type="molecule type" value="Genomic_DNA"/>
</dbReference>
<proteinExistence type="predicted"/>
<feature type="chain" id="PRO_5012587322" description="Outer membrane lipoprotein-sorting protein" evidence="1">
    <location>
        <begin position="22"/>
        <end position="234"/>
    </location>
</feature>